<reference evidence="6 7" key="1">
    <citation type="submission" date="2011-07" db="EMBL/GenBank/DDBJ databases">
        <title>The complete genome of chromosome of Emticicia oligotrophica DSM 17448.</title>
        <authorList>
            <consortium name="US DOE Joint Genome Institute (JGI-PGF)"/>
            <person name="Lucas S."/>
            <person name="Han J."/>
            <person name="Lapidus A."/>
            <person name="Bruce D."/>
            <person name="Goodwin L."/>
            <person name="Pitluck S."/>
            <person name="Peters L."/>
            <person name="Kyrpides N."/>
            <person name="Mavromatis K."/>
            <person name="Ivanova N."/>
            <person name="Ovchinnikova G."/>
            <person name="Teshima H."/>
            <person name="Detter J.C."/>
            <person name="Tapia R."/>
            <person name="Han C."/>
            <person name="Land M."/>
            <person name="Hauser L."/>
            <person name="Markowitz V."/>
            <person name="Cheng J.-F."/>
            <person name="Hugenholtz P."/>
            <person name="Woyke T."/>
            <person name="Wu D."/>
            <person name="Tindall B."/>
            <person name="Pomrenke H."/>
            <person name="Brambilla E."/>
            <person name="Klenk H.-P."/>
            <person name="Eisen J.A."/>
        </authorList>
    </citation>
    <scope>NUCLEOTIDE SEQUENCE [LARGE SCALE GENOMIC DNA]</scope>
    <source>
        <strain evidence="6 7">DSM 17448</strain>
    </source>
</reference>
<feature type="domain" description="HTH lysR-type" evidence="5">
    <location>
        <begin position="1"/>
        <end position="58"/>
    </location>
</feature>
<evidence type="ECO:0000256" key="2">
    <source>
        <dbReference type="ARBA" id="ARBA00023015"/>
    </source>
</evidence>
<evidence type="ECO:0000256" key="1">
    <source>
        <dbReference type="ARBA" id="ARBA00009437"/>
    </source>
</evidence>
<dbReference type="EMBL" id="CP002961">
    <property type="protein sequence ID" value="AFK03268.1"/>
    <property type="molecule type" value="Genomic_DNA"/>
</dbReference>
<evidence type="ECO:0000259" key="5">
    <source>
        <dbReference type="PROSITE" id="PS50931"/>
    </source>
</evidence>
<comment type="similarity">
    <text evidence="1">Belongs to the LysR transcriptional regulatory family.</text>
</comment>
<dbReference type="PANTHER" id="PTHR30126:SF39">
    <property type="entry name" value="HTH-TYPE TRANSCRIPTIONAL REGULATOR CYSL"/>
    <property type="match status" value="1"/>
</dbReference>
<dbReference type="SUPFAM" id="SSF46785">
    <property type="entry name" value="Winged helix' DNA-binding domain"/>
    <property type="match status" value="1"/>
</dbReference>
<accession>A0ABN4ANF1</accession>
<organism evidence="6 7">
    <name type="scientific">Emticicia oligotrophica (strain DSM 17448 / CIP 109782 / MTCC 6937 / GPTSA100-15)</name>
    <dbReference type="NCBI Taxonomy" id="929562"/>
    <lineage>
        <taxon>Bacteria</taxon>
        <taxon>Pseudomonadati</taxon>
        <taxon>Bacteroidota</taxon>
        <taxon>Cytophagia</taxon>
        <taxon>Cytophagales</taxon>
        <taxon>Leadbetterellaceae</taxon>
        <taxon>Emticicia</taxon>
    </lineage>
</organism>
<name>A0ABN4ANF1_EMTOG</name>
<dbReference type="Pfam" id="PF00126">
    <property type="entry name" value="HTH_1"/>
    <property type="match status" value="1"/>
</dbReference>
<dbReference type="InterPro" id="IPR036390">
    <property type="entry name" value="WH_DNA-bd_sf"/>
</dbReference>
<dbReference type="InterPro" id="IPR005119">
    <property type="entry name" value="LysR_subst-bd"/>
</dbReference>
<dbReference type="Gene3D" id="1.10.10.10">
    <property type="entry name" value="Winged helix-like DNA-binding domain superfamily/Winged helix DNA-binding domain"/>
    <property type="match status" value="1"/>
</dbReference>
<keyword evidence="4" id="KW-0804">Transcription</keyword>
<evidence type="ECO:0000256" key="4">
    <source>
        <dbReference type="ARBA" id="ARBA00023163"/>
    </source>
</evidence>
<dbReference type="Gene3D" id="3.40.190.290">
    <property type="match status" value="1"/>
</dbReference>
<dbReference type="Pfam" id="PF03466">
    <property type="entry name" value="LysR_substrate"/>
    <property type="match status" value="1"/>
</dbReference>
<dbReference type="SUPFAM" id="SSF53850">
    <property type="entry name" value="Periplasmic binding protein-like II"/>
    <property type="match status" value="1"/>
</dbReference>
<dbReference type="InterPro" id="IPR000847">
    <property type="entry name" value="LysR_HTH_N"/>
</dbReference>
<evidence type="ECO:0000313" key="6">
    <source>
        <dbReference type="EMBL" id="AFK03268.1"/>
    </source>
</evidence>
<dbReference type="CDD" id="cd08420">
    <property type="entry name" value="PBP2_CysL_like"/>
    <property type="match status" value="1"/>
</dbReference>
<dbReference type="PRINTS" id="PR00039">
    <property type="entry name" value="HTHLYSR"/>
</dbReference>
<keyword evidence="2" id="KW-0805">Transcription regulation</keyword>
<dbReference type="PROSITE" id="PS50931">
    <property type="entry name" value="HTH_LYSR"/>
    <property type="match status" value="1"/>
</dbReference>
<keyword evidence="3" id="KW-0238">DNA-binding</keyword>
<dbReference type="PANTHER" id="PTHR30126">
    <property type="entry name" value="HTH-TYPE TRANSCRIPTIONAL REGULATOR"/>
    <property type="match status" value="1"/>
</dbReference>
<dbReference type="Proteomes" id="UP000002875">
    <property type="component" value="Chromosome"/>
</dbReference>
<proteinExistence type="inferred from homology"/>
<protein>
    <submittedName>
        <fullName evidence="6">Transcriptional regulator, LysR family</fullName>
    </submittedName>
</protein>
<keyword evidence="7" id="KW-1185">Reference proteome</keyword>
<dbReference type="InterPro" id="IPR036388">
    <property type="entry name" value="WH-like_DNA-bd_sf"/>
</dbReference>
<evidence type="ECO:0000256" key="3">
    <source>
        <dbReference type="ARBA" id="ARBA00023125"/>
    </source>
</evidence>
<gene>
    <name evidence="6" type="ordered locus">Emtol_2130</name>
</gene>
<evidence type="ECO:0000313" key="7">
    <source>
        <dbReference type="Proteomes" id="UP000002875"/>
    </source>
</evidence>
<sequence>MDDFRLKVFYSVGKNQSFTKAASELYITQPAVTKHIKLLEESLGVRLFDRKGNFITLTAAGEVLYKYATEIFRLYQEAIFEIGTMKNQFEGSLRLGASTTIGQYLISPILASFHGKFPQIELTLLNGNSEFIEKAVLEKSIDLGIVEGQKHHSSLKYTDFMEDELVAVVHSKSKYAKFSSISLEMLLEIPLVLRERGSGTLEVIELALKEKGIKLTNLTIVMHLGSTESIKSFLEHSQAMSFVSIRAIQKELLHQELKIIPIENLQMLRRFSFVNLHGQQDKLATSFINFAHRHYNQK</sequence>